<evidence type="ECO:0008006" key="4">
    <source>
        <dbReference type="Google" id="ProtNLM"/>
    </source>
</evidence>
<reference evidence="2 3" key="1">
    <citation type="submission" date="2020-04" db="EMBL/GenBank/DDBJ databases">
        <title>Gordonia sp. nov. TBRC 11910.</title>
        <authorList>
            <person name="Suriyachadkun C."/>
        </authorList>
    </citation>
    <scope>NUCLEOTIDE SEQUENCE [LARGE SCALE GENOMIC DNA]</scope>
    <source>
        <strain evidence="2 3">TBRC 11910</strain>
    </source>
</reference>
<comment type="caution">
    <text evidence="2">The sequence shown here is derived from an EMBL/GenBank/DDBJ whole genome shotgun (WGS) entry which is preliminary data.</text>
</comment>
<dbReference type="Proteomes" id="UP000550729">
    <property type="component" value="Unassembled WGS sequence"/>
</dbReference>
<feature type="region of interest" description="Disordered" evidence="1">
    <location>
        <begin position="306"/>
        <end position="327"/>
    </location>
</feature>
<name>A0A848KSW0_9ACTN</name>
<evidence type="ECO:0000313" key="2">
    <source>
        <dbReference type="EMBL" id="NMO01352.1"/>
    </source>
</evidence>
<dbReference type="RefSeq" id="WP_170193848.1">
    <property type="nucleotide sequence ID" value="NZ_JABBNB010000007.1"/>
</dbReference>
<protein>
    <recommendedName>
        <fullName evidence="4">Transcriptional regulator, AbiEi antitoxin, Type IV TA system</fullName>
    </recommendedName>
</protein>
<accession>A0A848KSW0</accession>
<sequence>MHPFPIDGDGYIRADTALSLGFSPQQLQRAAAKGDLDWIASGVYAVPAERTPEAQHRFEVMAATTSPAVAVSHASAGVVHGLSMLDADLSRLHLTSATSDVGYKRTRRHVHPGPLTPDDIVQVDGLWVTSRERTAFDVARTSTSGFPAALAAFDSALRTGGDRTVMQAYGAQPRTGVGVARRALTFADPLSENAGESWGRAQMIEGGLVVPRLQHEVFDDAGTFIARTDYDWVDENGAIAMVGEFDGLGKYLKYLQPGEDAQDVIRREKRREGRLQDLGIIVVRWTWADLKAGRVVSRIVAQMRAIGLPTPPPSRPNPALARRRRSA</sequence>
<evidence type="ECO:0000256" key="1">
    <source>
        <dbReference type="SAM" id="MobiDB-lite"/>
    </source>
</evidence>
<proteinExistence type="predicted"/>
<keyword evidence="3" id="KW-1185">Reference proteome</keyword>
<dbReference type="EMBL" id="JABBNB010000007">
    <property type="protein sequence ID" value="NMO01352.1"/>
    <property type="molecule type" value="Genomic_DNA"/>
</dbReference>
<gene>
    <name evidence="2" type="ORF">HH308_09010</name>
</gene>
<organism evidence="2 3">
    <name type="scientific">Gordonia asplenii</name>
    <dbReference type="NCBI Taxonomy" id="2725283"/>
    <lineage>
        <taxon>Bacteria</taxon>
        <taxon>Bacillati</taxon>
        <taxon>Actinomycetota</taxon>
        <taxon>Actinomycetes</taxon>
        <taxon>Mycobacteriales</taxon>
        <taxon>Gordoniaceae</taxon>
        <taxon>Gordonia</taxon>
    </lineage>
</organism>
<dbReference type="AlphaFoldDB" id="A0A848KSW0"/>
<evidence type="ECO:0000313" key="3">
    <source>
        <dbReference type="Proteomes" id="UP000550729"/>
    </source>
</evidence>